<keyword evidence="3" id="KW-0511">Multifunctional enzyme</keyword>
<reference evidence="5 6" key="1">
    <citation type="submission" date="2014-11" db="EMBL/GenBank/DDBJ databases">
        <title>Comparative genomics of Methylobacterium species.</title>
        <authorList>
            <person name="Chaudhry V."/>
            <person name="Patil P.B."/>
        </authorList>
    </citation>
    <scope>NUCLEOTIDE SEQUENCE [LARGE SCALE GENOMIC DNA]</scope>
    <source>
        <strain evidence="5 6">SE3.6</strain>
    </source>
</reference>
<evidence type="ECO:0000256" key="2">
    <source>
        <dbReference type="ARBA" id="ARBA00023239"/>
    </source>
</evidence>
<sequence>MAQASNAQGTPTNDNVVSTAREGAVAVLTLQSGPVNALGTALRQGLLAAVEAAEADPAVTAIVLIGGGRMFSAGADITEFGKPQSGISLPDLLNRIEAVGKPVVAAIHGNALGGGLETALACHYRVAVPSAKVGLPEVKLGILPGAGGTQRLPRVVGPRKALDVIVGGSPIGAKAAAAMGLIDELAPEDGLRAHAVAFAER</sequence>
<dbReference type="EMBL" id="JTHG01000404">
    <property type="protein sequence ID" value="KMO11459.1"/>
    <property type="molecule type" value="Genomic_DNA"/>
</dbReference>
<comment type="caution">
    <text evidence="5">The sequence shown here is derived from an EMBL/GenBank/DDBJ whole genome shotgun (WGS) entry which is preliminary data.</text>
</comment>
<keyword evidence="1" id="KW-0413">Isomerase</keyword>
<evidence type="ECO:0000313" key="5">
    <source>
        <dbReference type="EMBL" id="KMO11459.1"/>
    </source>
</evidence>
<name>A0ABR5GQT0_9HYPH</name>
<dbReference type="InterPro" id="IPR029045">
    <property type="entry name" value="ClpP/crotonase-like_dom_sf"/>
</dbReference>
<dbReference type="SUPFAM" id="SSF52096">
    <property type="entry name" value="ClpP/crotonase"/>
    <property type="match status" value="1"/>
</dbReference>
<evidence type="ECO:0000313" key="6">
    <source>
        <dbReference type="Proteomes" id="UP000036471"/>
    </source>
</evidence>
<dbReference type="PANTHER" id="PTHR23309">
    <property type="entry name" value="3-HYDROXYACYL-COA DEHYROGENASE"/>
    <property type="match status" value="1"/>
</dbReference>
<comment type="similarity">
    <text evidence="4">Belongs to the enoyl-CoA hydratase/isomerase family.</text>
</comment>
<proteinExistence type="inferred from homology"/>
<feature type="non-terminal residue" evidence="5">
    <location>
        <position position="201"/>
    </location>
</feature>
<dbReference type="Proteomes" id="UP000036471">
    <property type="component" value="Unassembled WGS sequence"/>
</dbReference>
<gene>
    <name evidence="5" type="ORF">QR79_29980</name>
</gene>
<dbReference type="Gene3D" id="3.90.226.10">
    <property type="entry name" value="2-enoyl-CoA Hydratase, Chain A, domain 1"/>
    <property type="match status" value="1"/>
</dbReference>
<dbReference type="CDD" id="cd06558">
    <property type="entry name" value="crotonase-like"/>
    <property type="match status" value="1"/>
</dbReference>
<evidence type="ECO:0000256" key="1">
    <source>
        <dbReference type="ARBA" id="ARBA00023235"/>
    </source>
</evidence>
<accession>A0ABR5GQT0</accession>
<organism evidence="5 6">
    <name type="scientific">Methylobacterium indicum</name>
    <dbReference type="NCBI Taxonomy" id="1775910"/>
    <lineage>
        <taxon>Bacteria</taxon>
        <taxon>Pseudomonadati</taxon>
        <taxon>Pseudomonadota</taxon>
        <taxon>Alphaproteobacteria</taxon>
        <taxon>Hyphomicrobiales</taxon>
        <taxon>Methylobacteriaceae</taxon>
        <taxon>Methylobacterium</taxon>
    </lineage>
</organism>
<keyword evidence="2" id="KW-0456">Lyase</keyword>
<evidence type="ECO:0000256" key="3">
    <source>
        <dbReference type="ARBA" id="ARBA00023268"/>
    </source>
</evidence>
<evidence type="ECO:0000256" key="4">
    <source>
        <dbReference type="RuleBase" id="RU003707"/>
    </source>
</evidence>
<dbReference type="RefSeq" id="WP_048461611.1">
    <property type="nucleotide sequence ID" value="NZ_JTHG01000404.1"/>
</dbReference>
<keyword evidence="6" id="KW-1185">Reference proteome</keyword>
<dbReference type="InterPro" id="IPR018376">
    <property type="entry name" value="Enoyl-CoA_hyd/isom_CS"/>
</dbReference>
<dbReference type="Pfam" id="PF00378">
    <property type="entry name" value="ECH_1"/>
    <property type="match status" value="1"/>
</dbReference>
<dbReference type="PROSITE" id="PS00166">
    <property type="entry name" value="ENOYL_COA_HYDRATASE"/>
    <property type="match status" value="1"/>
</dbReference>
<dbReference type="InterPro" id="IPR001753">
    <property type="entry name" value="Enoyl-CoA_hydra/iso"/>
</dbReference>
<protein>
    <submittedName>
        <fullName evidence="5">3-hydroxyacyl-CoA dehydrogenase</fullName>
    </submittedName>
</protein>